<evidence type="ECO:0000313" key="2">
    <source>
        <dbReference type="EMBL" id="KIW63534.1"/>
    </source>
</evidence>
<sequence length="103" mass="11067">MKCTNPPLRLYQPGPCPCRDLSNGDTMLAALQQGVGGHIGLLERQVRTNGVVEGCGKLSMEHWSQHIILGAQGRQPSLPTKHESHRTSLRLPGIGVESTGDGM</sequence>
<organism evidence="2 3">
    <name type="scientific">Phialophora macrospora</name>
    <dbReference type="NCBI Taxonomy" id="1851006"/>
    <lineage>
        <taxon>Eukaryota</taxon>
        <taxon>Fungi</taxon>
        <taxon>Dikarya</taxon>
        <taxon>Ascomycota</taxon>
        <taxon>Pezizomycotina</taxon>
        <taxon>Eurotiomycetes</taxon>
        <taxon>Chaetothyriomycetidae</taxon>
        <taxon>Chaetothyriales</taxon>
        <taxon>Herpotrichiellaceae</taxon>
        <taxon>Phialophora</taxon>
    </lineage>
</organism>
<dbReference type="EMBL" id="KN846961">
    <property type="protein sequence ID" value="KIW63534.1"/>
    <property type="molecule type" value="Genomic_DNA"/>
</dbReference>
<protein>
    <submittedName>
        <fullName evidence="2">Uncharacterized protein</fullName>
    </submittedName>
</protein>
<dbReference type="HOGENOM" id="CLU_2263424_0_0_1"/>
<feature type="region of interest" description="Disordered" evidence="1">
    <location>
        <begin position="74"/>
        <end position="103"/>
    </location>
</feature>
<dbReference type="AlphaFoldDB" id="A0A0D2FU07"/>
<keyword evidence="3" id="KW-1185">Reference proteome</keyword>
<proteinExistence type="predicted"/>
<accession>A0A0D2FU07</accession>
<evidence type="ECO:0000256" key="1">
    <source>
        <dbReference type="SAM" id="MobiDB-lite"/>
    </source>
</evidence>
<dbReference type="Proteomes" id="UP000054266">
    <property type="component" value="Unassembled WGS sequence"/>
</dbReference>
<reference evidence="2 3" key="1">
    <citation type="submission" date="2015-01" db="EMBL/GenBank/DDBJ databases">
        <title>The Genome Sequence of Capronia semiimmersa CBS27337.</title>
        <authorList>
            <consortium name="The Broad Institute Genomics Platform"/>
            <person name="Cuomo C."/>
            <person name="de Hoog S."/>
            <person name="Gorbushina A."/>
            <person name="Stielow B."/>
            <person name="Teixiera M."/>
            <person name="Abouelleil A."/>
            <person name="Chapman S.B."/>
            <person name="Priest M."/>
            <person name="Young S.K."/>
            <person name="Wortman J."/>
            <person name="Nusbaum C."/>
            <person name="Birren B."/>
        </authorList>
    </citation>
    <scope>NUCLEOTIDE SEQUENCE [LARGE SCALE GENOMIC DNA]</scope>
    <source>
        <strain evidence="2 3">CBS 27337</strain>
    </source>
</reference>
<gene>
    <name evidence="2" type="ORF">PV04_08528</name>
</gene>
<evidence type="ECO:0000313" key="3">
    <source>
        <dbReference type="Proteomes" id="UP000054266"/>
    </source>
</evidence>
<name>A0A0D2FU07_9EURO</name>